<dbReference type="EMBL" id="OU963871">
    <property type="protein sequence ID" value="CAH0382887.1"/>
    <property type="molecule type" value="Genomic_DNA"/>
</dbReference>
<protein>
    <recommendedName>
        <fullName evidence="3">Helicase ATP-binding domain-containing protein</fullName>
    </recommendedName>
</protein>
<dbReference type="GO" id="GO:0043138">
    <property type="term" value="F:3'-5' DNA helicase activity"/>
    <property type="evidence" value="ECO:0007669"/>
    <property type="project" value="TreeGrafter"/>
</dbReference>
<dbReference type="InterPro" id="IPR014001">
    <property type="entry name" value="Helicase_ATP-bd"/>
</dbReference>
<gene>
    <name evidence="4" type="ORF">BEMITA_LOCUS2382</name>
</gene>
<accession>A0A9P0EXC4</accession>
<comment type="similarity">
    <text evidence="1">Belongs to the helicase family. RecQ subfamily.</text>
</comment>
<keyword evidence="2" id="KW-0732">Signal</keyword>
<evidence type="ECO:0000313" key="4">
    <source>
        <dbReference type="EMBL" id="CAH0382887.1"/>
    </source>
</evidence>
<dbReference type="InterPro" id="IPR011545">
    <property type="entry name" value="DEAD/DEAH_box_helicase_dom"/>
</dbReference>
<dbReference type="Gene3D" id="3.40.50.300">
    <property type="entry name" value="P-loop containing nucleotide triphosphate hydrolases"/>
    <property type="match status" value="2"/>
</dbReference>
<feature type="signal peptide" evidence="2">
    <location>
        <begin position="1"/>
        <end position="17"/>
    </location>
</feature>
<dbReference type="GO" id="GO:0003676">
    <property type="term" value="F:nucleic acid binding"/>
    <property type="evidence" value="ECO:0007669"/>
    <property type="project" value="InterPro"/>
</dbReference>
<dbReference type="PROSITE" id="PS51192">
    <property type="entry name" value="HELICASE_ATP_BIND_1"/>
    <property type="match status" value="1"/>
</dbReference>
<sequence length="284" mass="32348">MVRQCLVIVVLPLVALLLDMFNKLKDVVACIDLRETDFCEIEQLSVSRILDGGRSVFFFVTAERLQNLNDFKNFIGGRFEDKCIVYDEAHCIPTWGVEFRPSLVAAHSWTEILPTCQVVLLSATIAELDIRFIEKAFRINIHRTITDLHIRPNIEYSYVDITSISEVQTIHSLLKQPLLLSNILNELFDDLKHVLVFFESRDGVKRLAEAIESNNIRSTWIESGTSDMDKETRLREWLAGTIEVLLGTSALSLGNVRWTSFGCVRHTAEIDDIQKTSDGHVTDH</sequence>
<dbReference type="GO" id="GO:0005524">
    <property type="term" value="F:ATP binding"/>
    <property type="evidence" value="ECO:0007669"/>
    <property type="project" value="InterPro"/>
</dbReference>
<proteinExistence type="inferred from homology"/>
<dbReference type="AlphaFoldDB" id="A0A9P0EXC4"/>
<dbReference type="SUPFAM" id="SSF52540">
    <property type="entry name" value="P-loop containing nucleoside triphosphate hydrolases"/>
    <property type="match status" value="1"/>
</dbReference>
<feature type="chain" id="PRO_5040492451" description="Helicase ATP-binding domain-containing protein" evidence="2">
    <location>
        <begin position="18"/>
        <end position="284"/>
    </location>
</feature>
<evidence type="ECO:0000256" key="2">
    <source>
        <dbReference type="SAM" id="SignalP"/>
    </source>
</evidence>
<dbReference type="GO" id="GO:0009378">
    <property type="term" value="F:four-way junction helicase activity"/>
    <property type="evidence" value="ECO:0007669"/>
    <property type="project" value="TreeGrafter"/>
</dbReference>
<dbReference type="GO" id="GO:0005694">
    <property type="term" value="C:chromosome"/>
    <property type="evidence" value="ECO:0007669"/>
    <property type="project" value="TreeGrafter"/>
</dbReference>
<dbReference type="GO" id="GO:0000724">
    <property type="term" value="P:double-strand break repair via homologous recombination"/>
    <property type="evidence" value="ECO:0007669"/>
    <property type="project" value="TreeGrafter"/>
</dbReference>
<dbReference type="GO" id="GO:0005737">
    <property type="term" value="C:cytoplasm"/>
    <property type="evidence" value="ECO:0007669"/>
    <property type="project" value="TreeGrafter"/>
</dbReference>
<evidence type="ECO:0000259" key="3">
    <source>
        <dbReference type="PROSITE" id="PS51192"/>
    </source>
</evidence>
<dbReference type="Pfam" id="PF00270">
    <property type="entry name" value="DEAD"/>
    <property type="match status" value="1"/>
</dbReference>
<organism evidence="4 5">
    <name type="scientific">Bemisia tabaci</name>
    <name type="common">Sweetpotato whitefly</name>
    <name type="synonym">Aleurodes tabaci</name>
    <dbReference type="NCBI Taxonomy" id="7038"/>
    <lineage>
        <taxon>Eukaryota</taxon>
        <taxon>Metazoa</taxon>
        <taxon>Ecdysozoa</taxon>
        <taxon>Arthropoda</taxon>
        <taxon>Hexapoda</taxon>
        <taxon>Insecta</taxon>
        <taxon>Pterygota</taxon>
        <taxon>Neoptera</taxon>
        <taxon>Paraneoptera</taxon>
        <taxon>Hemiptera</taxon>
        <taxon>Sternorrhyncha</taxon>
        <taxon>Aleyrodoidea</taxon>
        <taxon>Aleyrodidae</taxon>
        <taxon>Aleyrodinae</taxon>
        <taxon>Bemisia</taxon>
    </lineage>
</organism>
<dbReference type="Proteomes" id="UP001152759">
    <property type="component" value="Chromosome 10"/>
</dbReference>
<dbReference type="InterPro" id="IPR027417">
    <property type="entry name" value="P-loop_NTPase"/>
</dbReference>
<dbReference type="PANTHER" id="PTHR13710:SF154">
    <property type="entry name" value="RECQ HELICASE, PUTATIVE (AFU_ORTHOLOGUE AFUA_6G14720)-RELATED"/>
    <property type="match status" value="1"/>
</dbReference>
<dbReference type="PANTHER" id="PTHR13710">
    <property type="entry name" value="DNA HELICASE RECQ FAMILY MEMBER"/>
    <property type="match status" value="1"/>
</dbReference>
<name>A0A9P0EXC4_BEMTA</name>
<keyword evidence="5" id="KW-1185">Reference proteome</keyword>
<reference evidence="4" key="1">
    <citation type="submission" date="2021-12" db="EMBL/GenBank/DDBJ databases">
        <authorList>
            <person name="King R."/>
        </authorList>
    </citation>
    <scope>NUCLEOTIDE SEQUENCE</scope>
</reference>
<evidence type="ECO:0000313" key="5">
    <source>
        <dbReference type="Proteomes" id="UP001152759"/>
    </source>
</evidence>
<evidence type="ECO:0000256" key="1">
    <source>
        <dbReference type="ARBA" id="ARBA00005446"/>
    </source>
</evidence>
<feature type="domain" description="Helicase ATP-binding" evidence="3">
    <location>
        <begin position="1"/>
        <end position="143"/>
    </location>
</feature>